<sequence>RFVELPELKLLLGKSGVDVDTVSEEVTTIMLKLDKATKDARIGGPRLTRTA</sequence>
<keyword evidence="2" id="KW-1185">Reference proteome</keyword>
<dbReference type="AlphaFoldDB" id="A0A2J7ZFD0"/>
<organism evidence="1 2">
    <name type="scientific">Tetrabaena socialis</name>
    <dbReference type="NCBI Taxonomy" id="47790"/>
    <lineage>
        <taxon>Eukaryota</taxon>
        <taxon>Viridiplantae</taxon>
        <taxon>Chlorophyta</taxon>
        <taxon>core chlorophytes</taxon>
        <taxon>Chlorophyceae</taxon>
        <taxon>CS clade</taxon>
        <taxon>Chlamydomonadales</taxon>
        <taxon>Tetrabaenaceae</taxon>
        <taxon>Tetrabaena</taxon>
    </lineage>
</organism>
<evidence type="ECO:0000313" key="2">
    <source>
        <dbReference type="Proteomes" id="UP000236333"/>
    </source>
</evidence>
<dbReference type="Proteomes" id="UP000236333">
    <property type="component" value="Unassembled WGS sequence"/>
</dbReference>
<reference evidence="1 2" key="1">
    <citation type="journal article" date="2017" name="Mol. Biol. Evol.">
        <title>The 4-celled Tetrabaena socialis nuclear genome reveals the essential components for genetic control of cell number at the origin of multicellularity in the volvocine lineage.</title>
        <authorList>
            <person name="Featherston J."/>
            <person name="Arakaki Y."/>
            <person name="Hanschen E.R."/>
            <person name="Ferris P.J."/>
            <person name="Michod R.E."/>
            <person name="Olson B.J.S.C."/>
            <person name="Nozaki H."/>
            <person name="Durand P.M."/>
        </authorList>
    </citation>
    <scope>NUCLEOTIDE SEQUENCE [LARGE SCALE GENOMIC DNA]</scope>
    <source>
        <strain evidence="1 2">NIES-571</strain>
    </source>
</reference>
<name>A0A2J7ZFD0_9CHLO</name>
<evidence type="ECO:0000313" key="1">
    <source>
        <dbReference type="EMBL" id="PNG98981.1"/>
    </source>
</evidence>
<dbReference type="EMBL" id="PGGS01004634">
    <property type="protein sequence ID" value="PNG98981.1"/>
    <property type="molecule type" value="Genomic_DNA"/>
</dbReference>
<accession>A0A2J7ZFD0</accession>
<gene>
    <name evidence="1" type="ORF">TSOC_015248</name>
</gene>
<proteinExistence type="predicted"/>
<feature type="non-terminal residue" evidence="1">
    <location>
        <position position="1"/>
    </location>
</feature>
<comment type="caution">
    <text evidence="1">The sequence shown here is derived from an EMBL/GenBank/DDBJ whole genome shotgun (WGS) entry which is preliminary data.</text>
</comment>
<protein>
    <submittedName>
        <fullName evidence="1">Uncharacterized protein</fullName>
    </submittedName>
</protein>